<feature type="domain" description="ABC transmembrane type-1" evidence="8">
    <location>
        <begin position="49"/>
        <end position="239"/>
    </location>
</feature>
<dbReference type="PROSITE" id="PS50928">
    <property type="entry name" value="ABC_TM1"/>
    <property type="match status" value="1"/>
</dbReference>
<gene>
    <name evidence="9" type="ORF">EJ903_07985</name>
</gene>
<evidence type="ECO:0000256" key="6">
    <source>
        <dbReference type="ARBA" id="ARBA00023136"/>
    </source>
</evidence>
<dbReference type="GO" id="GO:0055085">
    <property type="term" value="P:transmembrane transport"/>
    <property type="evidence" value="ECO:0007669"/>
    <property type="project" value="InterPro"/>
</dbReference>
<feature type="transmembrane region" description="Helical" evidence="7">
    <location>
        <begin position="88"/>
        <end position="109"/>
    </location>
</feature>
<evidence type="ECO:0000256" key="7">
    <source>
        <dbReference type="RuleBase" id="RU363032"/>
    </source>
</evidence>
<evidence type="ECO:0000256" key="3">
    <source>
        <dbReference type="ARBA" id="ARBA00022475"/>
    </source>
</evidence>
<evidence type="ECO:0000256" key="4">
    <source>
        <dbReference type="ARBA" id="ARBA00022692"/>
    </source>
</evidence>
<dbReference type="AlphaFoldDB" id="A0A3S0K641"/>
<evidence type="ECO:0000256" key="1">
    <source>
        <dbReference type="ARBA" id="ARBA00004651"/>
    </source>
</evidence>
<feature type="transmembrane region" description="Helical" evidence="7">
    <location>
        <begin position="46"/>
        <end position="76"/>
    </location>
</feature>
<evidence type="ECO:0000256" key="5">
    <source>
        <dbReference type="ARBA" id="ARBA00022989"/>
    </source>
</evidence>
<comment type="caution">
    <text evidence="9">The sequence shown here is derived from an EMBL/GenBank/DDBJ whole genome shotgun (WGS) entry which is preliminary data.</text>
</comment>
<dbReference type="EMBL" id="RXMA01000005">
    <property type="protein sequence ID" value="RTR22037.1"/>
    <property type="molecule type" value="Genomic_DNA"/>
</dbReference>
<proteinExistence type="inferred from homology"/>
<comment type="similarity">
    <text evidence="7">Belongs to the binding-protein-dependent transport system permease family.</text>
</comment>
<dbReference type="Pfam" id="PF00528">
    <property type="entry name" value="BPD_transp_1"/>
    <property type="match status" value="1"/>
</dbReference>
<feature type="transmembrane region" description="Helical" evidence="7">
    <location>
        <begin position="220"/>
        <end position="242"/>
    </location>
</feature>
<dbReference type="RefSeq" id="WP_126613871.1">
    <property type="nucleotide sequence ID" value="NZ_JBHUCY010000012.1"/>
</dbReference>
<organism evidence="9 10">
    <name type="scientific">Azospirillum griseum</name>
    <dbReference type="NCBI Taxonomy" id="2496639"/>
    <lineage>
        <taxon>Bacteria</taxon>
        <taxon>Pseudomonadati</taxon>
        <taxon>Pseudomonadota</taxon>
        <taxon>Alphaproteobacteria</taxon>
        <taxon>Rhodospirillales</taxon>
        <taxon>Azospirillaceae</taxon>
        <taxon>Azospirillum</taxon>
    </lineage>
</organism>
<evidence type="ECO:0000256" key="2">
    <source>
        <dbReference type="ARBA" id="ARBA00022448"/>
    </source>
</evidence>
<reference evidence="9 10" key="1">
    <citation type="submission" date="2018-12" db="EMBL/GenBank/DDBJ databases">
        <authorList>
            <person name="Yang Y."/>
        </authorList>
    </citation>
    <scope>NUCLEOTIDE SEQUENCE [LARGE SCALE GENOMIC DNA]</scope>
    <source>
        <strain evidence="9 10">L-25-5w-1</strain>
    </source>
</reference>
<keyword evidence="3" id="KW-1003">Cell membrane</keyword>
<dbReference type="Gene3D" id="1.10.3720.10">
    <property type="entry name" value="MetI-like"/>
    <property type="match status" value="1"/>
</dbReference>
<dbReference type="PANTHER" id="PTHR30465">
    <property type="entry name" value="INNER MEMBRANE ABC TRANSPORTER"/>
    <property type="match status" value="1"/>
</dbReference>
<dbReference type="InterPro" id="IPR035906">
    <property type="entry name" value="MetI-like_sf"/>
</dbReference>
<keyword evidence="6 7" id="KW-0472">Membrane</keyword>
<evidence type="ECO:0000259" key="8">
    <source>
        <dbReference type="PROSITE" id="PS50928"/>
    </source>
</evidence>
<evidence type="ECO:0000313" key="9">
    <source>
        <dbReference type="EMBL" id="RTR22037.1"/>
    </source>
</evidence>
<dbReference type="PANTHER" id="PTHR30465:SF0">
    <property type="entry name" value="OLIGOPEPTIDE TRANSPORT SYSTEM PERMEASE PROTEIN APPB"/>
    <property type="match status" value="1"/>
</dbReference>
<dbReference type="SUPFAM" id="SSF161098">
    <property type="entry name" value="MetI-like"/>
    <property type="match status" value="1"/>
</dbReference>
<protein>
    <submittedName>
        <fullName evidence="9">ABC transporter permease subunit</fullName>
    </submittedName>
</protein>
<keyword evidence="4 7" id="KW-0812">Transmembrane</keyword>
<keyword evidence="10" id="KW-1185">Reference proteome</keyword>
<keyword evidence="5 7" id="KW-1133">Transmembrane helix</keyword>
<dbReference type="InterPro" id="IPR000515">
    <property type="entry name" value="MetI-like"/>
</dbReference>
<dbReference type="GO" id="GO:0005886">
    <property type="term" value="C:plasma membrane"/>
    <property type="evidence" value="ECO:0007669"/>
    <property type="project" value="UniProtKB-SubCell"/>
</dbReference>
<feature type="transmembrane region" description="Helical" evidence="7">
    <location>
        <begin position="12"/>
        <end position="34"/>
    </location>
</feature>
<keyword evidence="2 7" id="KW-0813">Transport</keyword>
<sequence>MPRTAVRRLIDTLPATLLPIAAGAALAWAVAWAVGLSGLDAARGLLAATAFTLLLVAPALLLGAGLGALAGAWAGLPPHSGGGWTGRALIAAGPLLPGFLLAALAALAVRSGAAAAPLAWAALALPAACHAARLARPAMSAALTSDALRMAEGLGLDDRTVLRHLALPAALAPVTGGFANAALSALAGATAVESLLDLPGLGALLIDAARVGSLSGSLPALMALCGLAGLLRALGSALGGWLQRVTGAGR</sequence>
<name>A0A3S0K641_9PROT</name>
<comment type="subcellular location">
    <subcellularLocation>
        <location evidence="1 7">Cell membrane</location>
        <topology evidence="1 7">Multi-pass membrane protein</topology>
    </subcellularLocation>
</comment>
<evidence type="ECO:0000313" key="10">
    <source>
        <dbReference type="Proteomes" id="UP000277007"/>
    </source>
</evidence>
<accession>A0A3S0K641</accession>
<dbReference type="Proteomes" id="UP000277007">
    <property type="component" value="Unassembled WGS sequence"/>
</dbReference>